<protein>
    <submittedName>
        <fullName evidence="1">Homeodomain-like domain-containing protein</fullName>
    </submittedName>
</protein>
<dbReference type="SUPFAM" id="SSF46689">
    <property type="entry name" value="Homeodomain-like"/>
    <property type="match status" value="1"/>
</dbReference>
<gene>
    <name evidence="1" type="ORF">BECKFW1821C_GA0114237_101419</name>
</gene>
<keyword evidence="1" id="KW-0371">Homeobox</keyword>
<keyword evidence="1" id="KW-0238">DNA-binding</keyword>
<evidence type="ECO:0000313" key="1">
    <source>
        <dbReference type="EMBL" id="VFJ68307.1"/>
    </source>
</evidence>
<dbReference type="EMBL" id="CAADFE010000014">
    <property type="protein sequence ID" value="VFJ68307.1"/>
    <property type="molecule type" value="Genomic_DNA"/>
</dbReference>
<dbReference type="GO" id="GO:0003677">
    <property type="term" value="F:DNA binding"/>
    <property type="evidence" value="ECO:0007669"/>
    <property type="project" value="UniProtKB-KW"/>
</dbReference>
<accession>A0A450TKT3</accession>
<reference evidence="1" key="1">
    <citation type="submission" date="2019-02" db="EMBL/GenBank/DDBJ databases">
        <authorList>
            <person name="Gruber-Vodicka R. H."/>
            <person name="Seah K. B. B."/>
        </authorList>
    </citation>
    <scope>NUCLEOTIDE SEQUENCE</scope>
    <source>
        <strain evidence="1">BECK_BZ131</strain>
    </source>
</reference>
<dbReference type="InterPro" id="IPR009057">
    <property type="entry name" value="Homeodomain-like_sf"/>
</dbReference>
<dbReference type="AlphaFoldDB" id="A0A450TKT3"/>
<organism evidence="1">
    <name type="scientific">Candidatus Kentrum sp. FW</name>
    <dbReference type="NCBI Taxonomy" id="2126338"/>
    <lineage>
        <taxon>Bacteria</taxon>
        <taxon>Pseudomonadati</taxon>
        <taxon>Pseudomonadota</taxon>
        <taxon>Gammaproteobacteria</taxon>
        <taxon>Candidatus Kentrum</taxon>
    </lineage>
</organism>
<dbReference type="Pfam" id="PF13565">
    <property type="entry name" value="HTH_32"/>
    <property type="match status" value="1"/>
</dbReference>
<name>A0A450TKT3_9GAMM</name>
<proteinExistence type="predicted"/>
<sequence length="199" mass="22647">MRDLARRKPVKVLGLNKRTVRRWRRQLGTGNGFKDRRGERSDVCVPANRLTEKEKARIIQVCNQEENRSLAPSQIVPKLADEGVYIASESSLYRVLRKAGQFRRRGRARSPRTIIKPKGIKHRLPIRYGAGTSPTLLRQCVEASTTSIWSRTFIAVKSSAGRSMSKKVQPTPVISLAKDACWRESVEEGWFYTPIMVAR</sequence>